<feature type="repeat" description="PPR" evidence="3">
    <location>
        <begin position="693"/>
        <end position="727"/>
    </location>
</feature>
<organism evidence="5 6">
    <name type="scientific">Populus alba x Populus x berolinensis</name>
    <dbReference type="NCBI Taxonomy" id="444605"/>
    <lineage>
        <taxon>Eukaryota</taxon>
        <taxon>Viridiplantae</taxon>
        <taxon>Streptophyta</taxon>
        <taxon>Embryophyta</taxon>
        <taxon>Tracheophyta</taxon>
        <taxon>Spermatophyta</taxon>
        <taxon>Magnoliopsida</taxon>
        <taxon>eudicotyledons</taxon>
        <taxon>Gunneridae</taxon>
        <taxon>Pentapetalae</taxon>
        <taxon>rosids</taxon>
        <taxon>fabids</taxon>
        <taxon>Malpighiales</taxon>
        <taxon>Salicaceae</taxon>
        <taxon>Saliceae</taxon>
        <taxon>Populus</taxon>
    </lineage>
</organism>
<keyword evidence="2" id="KW-0677">Repeat</keyword>
<dbReference type="Pfam" id="PF01535">
    <property type="entry name" value="PPR"/>
    <property type="match status" value="4"/>
</dbReference>
<feature type="region of interest" description="Disordered" evidence="4">
    <location>
        <begin position="308"/>
        <end position="332"/>
    </location>
</feature>
<dbReference type="GO" id="GO:0031930">
    <property type="term" value="P:mitochondria-nucleus signaling pathway"/>
    <property type="evidence" value="ECO:0007669"/>
    <property type="project" value="TreeGrafter"/>
</dbReference>
<dbReference type="Pfam" id="PF13041">
    <property type="entry name" value="PPR_2"/>
    <property type="match status" value="2"/>
</dbReference>
<gene>
    <name evidence="5" type="ORF">NC653_037513</name>
</gene>
<sequence length="864" mass="98289">MGSIPCEQESWVSTRNLGNVQENDQTHSLDFLDDDNCNDYDLLCQETEQVWQNMNQNNTFTKNFNKGSLRKIQRKKSQVLLEGYVEGISNSEDELKRTKSLTDDDLDELKGCLDLGFGFSYDEIPELCNTLPALELCYSMSQKFLDEHQKPPESSSPAEAEAEAASSSPIANWKISSPDSNFGHRLWHALLDYAAEGHFEIKSSESLSPRAFTKYFQTSAIAELSKTICLISYNGWFKVMMFTCSVKKTNLATTQSSRDSTSSPCTGWVRPFYSWEFYPKGNGWKYLSTLARQHGTLPLLSNLFKKSSKPSLFSSNSNPNISNPKTTTRRPTSLATLNPQETSLTISITSSPVASICSLLSNSVKEPVKIESLLEDYKEMLNSDIVLQVLMNYKQLGRVKTLEFFSWAGMQMGFRFDDCVIEYMVDFLGRRKLFDDMKCFLMTVLFHNGRVTCRAFSICIRFLGRQGRFREALCLFQEMETKFNCRPDNFVYNNMLYVLCKKDTSGELIDVALSIFRGIESPDTYSYSNVLVGLCKFGRFETAIEFFQEMGRAGLVPTRSAVNFLMRELCLLSAKEGAVNEVRVHSSRKPYTILVPNVGPKSGAIRPAVGVFLAVCDLGLLPSTFVIIQLITELCRLGKMTEAFEILKVVEERKLNCVAEGYSIVMKALCEYRLVEEASHLFGRMLSLELKPKLVVYNSLICMLCKVGRLDDARRVFQIMSKKRCLPDSVTYTALVHAYGEARNWEVAYDLLMEMLGLGWIPHFHAYTLVDKLLREHGRIDLSNKLERKLESQILHKHCKAGQLEAAYDKLRSMLEKGFYPPMYVSDAFEHAFRKYGKLEIARELLQNMDKAREPSKTEIRSSV</sequence>
<dbReference type="PANTHER" id="PTHR47936:SF1">
    <property type="entry name" value="PENTATRICOPEPTIDE REPEAT-CONTAINING PROTEIN GUN1, CHLOROPLASTIC"/>
    <property type="match status" value="1"/>
</dbReference>
<evidence type="ECO:0000256" key="4">
    <source>
        <dbReference type="SAM" id="MobiDB-lite"/>
    </source>
</evidence>
<dbReference type="InterPro" id="IPR011990">
    <property type="entry name" value="TPR-like_helical_dom_sf"/>
</dbReference>
<dbReference type="NCBIfam" id="TIGR00756">
    <property type="entry name" value="PPR"/>
    <property type="match status" value="5"/>
</dbReference>
<evidence type="ECO:0000256" key="1">
    <source>
        <dbReference type="ARBA" id="ARBA00007626"/>
    </source>
</evidence>
<feature type="compositionally biased region" description="Low complexity" evidence="4">
    <location>
        <begin position="308"/>
        <end position="325"/>
    </location>
</feature>
<feature type="repeat" description="PPR" evidence="3">
    <location>
        <begin position="728"/>
        <end position="762"/>
    </location>
</feature>
<dbReference type="InterPro" id="IPR002885">
    <property type="entry name" value="PPR_rpt"/>
</dbReference>
<dbReference type="Gene3D" id="1.25.40.10">
    <property type="entry name" value="Tetratricopeptide repeat domain"/>
    <property type="match status" value="5"/>
</dbReference>
<proteinExistence type="inferred from homology"/>
<dbReference type="InterPro" id="IPR012881">
    <property type="entry name" value="DUF1685"/>
</dbReference>
<dbReference type="Pfam" id="PF07939">
    <property type="entry name" value="DUF1685"/>
    <property type="match status" value="1"/>
</dbReference>
<feature type="repeat" description="PPR" evidence="3">
    <location>
        <begin position="523"/>
        <end position="557"/>
    </location>
</feature>
<reference evidence="5" key="1">
    <citation type="journal article" date="2023" name="Mol. Ecol. Resour.">
        <title>Chromosome-level genome assembly of a triploid poplar Populus alba 'Berolinensis'.</title>
        <authorList>
            <person name="Chen S."/>
            <person name="Yu Y."/>
            <person name="Wang X."/>
            <person name="Wang S."/>
            <person name="Zhang T."/>
            <person name="Zhou Y."/>
            <person name="He R."/>
            <person name="Meng N."/>
            <person name="Wang Y."/>
            <person name="Liu W."/>
            <person name="Liu Z."/>
            <person name="Liu J."/>
            <person name="Guo Q."/>
            <person name="Huang H."/>
            <person name="Sederoff R.R."/>
            <person name="Wang G."/>
            <person name="Qu G."/>
            <person name="Chen S."/>
        </authorList>
    </citation>
    <scope>NUCLEOTIDE SEQUENCE</scope>
    <source>
        <strain evidence="5">SC-2020</strain>
    </source>
</reference>
<dbReference type="PANTHER" id="PTHR47936">
    <property type="entry name" value="PPR_LONG DOMAIN-CONTAINING PROTEIN"/>
    <property type="match status" value="1"/>
</dbReference>
<dbReference type="PROSITE" id="PS51375">
    <property type="entry name" value="PPR"/>
    <property type="match status" value="4"/>
</dbReference>
<comment type="caution">
    <text evidence="5">The sequence shown here is derived from an EMBL/GenBank/DDBJ whole genome shotgun (WGS) entry which is preliminary data.</text>
</comment>
<feature type="repeat" description="PPR" evidence="3">
    <location>
        <begin position="658"/>
        <end position="692"/>
    </location>
</feature>
<keyword evidence="6" id="KW-1185">Reference proteome</keyword>
<dbReference type="GO" id="GO:0009507">
    <property type="term" value="C:chloroplast"/>
    <property type="evidence" value="ECO:0007669"/>
    <property type="project" value="TreeGrafter"/>
</dbReference>
<accession>A0AAD6LG57</accession>
<comment type="similarity">
    <text evidence="1">Belongs to the PPR family. P subfamily.</text>
</comment>
<dbReference type="AlphaFoldDB" id="A0AAD6LG57"/>
<name>A0AAD6LG57_9ROSI</name>
<evidence type="ECO:0000313" key="5">
    <source>
        <dbReference type="EMBL" id="KAJ6959223.1"/>
    </source>
</evidence>
<evidence type="ECO:0000313" key="6">
    <source>
        <dbReference type="Proteomes" id="UP001164929"/>
    </source>
</evidence>
<dbReference type="GO" id="GO:0010019">
    <property type="term" value="P:chloroplast-nucleus signaling pathway"/>
    <property type="evidence" value="ECO:0007669"/>
    <property type="project" value="TreeGrafter"/>
</dbReference>
<evidence type="ECO:0000256" key="3">
    <source>
        <dbReference type="PROSITE-ProRule" id="PRU00708"/>
    </source>
</evidence>
<protein>
    <recommendedName>
        <fullName evidence="7">Pentatricopeptide repeat-containing protein</fullName>
    </recommendedName>
</protein>
<dbReference type="Proteomes" id="UP001164929">
    <property type="component" value="Chromosome 17"/>
</dbReference>
<evidence type="ECO:0000256" key="2">
    <source>
        <dbReference type="ARBA" id="ARBA00022737"/>
    </source>
</evidence>
<evidence type="ECO:0008006" key="7">
    <source>
        <dbReference type="Google" id="ProtNLM"/>
    </source>
</evidence>
<dbReference type="EMBL" id="JAQIZT010000017">
    <property type="protein sequence ID" value="KAJ6959223.1"/>
    <property type="molecule type" value="Genomic_DNA"/>
</dbReference>